<dbReference type="RefSeq" id="WP_125096019.1">
    <property type="nucleotide sequence ID" value="NZ_RRUE01000002.1"/>
</dbReference>
<sequence>MVIRPEPQRTAQWFRDANAVYNETQVSKETFGAIHAPTLLVVGEDDANAPLDTVLAAYRMLSDGSLSVIRTLNIRFSSRTFLPSGMPWNRSWMLSEPLFGHEACTLTPSCPEGPSAARYTSSFQSFFHPTCVGPQ</sequence>
<dbReference type="Gene3D" id="3.40.50.1820">
    <property type="entry name" value="alpha/beta hydrolase"/>
    <property type="match status" value="1"/>
</dbReference>
<dbReference type="SUPFAM" id="SSF53474">
    <property type="entry name" value="alpha/beta-Hydrolases"/>
    <property type="match status" value="1"/>
</dbReference>
<dbReference type="Proteomes" id="UP000270261">
    <property type="component" value="Unassembled WGS sequence"/>
</dbReference>
<dbReference type="OrthoDB" id="9780765at2"/>
<organism evidence="1 2">
    <name type="scientific">Lautropia dentalis</name>
    <dbReference type="NCBI Taxonomy" id="2490857"/>
    <lineage>
        <taxon>Bacteria</taxon>
        <taxon>Pseudomonadati</taxon>
        <taxon>Pseudomonadota</taxon>
        <taxon>Betaproteobacteria</taxon>
        <taxon>Burkholderiales</taxon>
        <taxon>Burkholderiaceae</taxon>
        <taxon>Lautropia</taxon>
    </lineage>
</organism>
<comment type="caution">
    <text evidence="1">The sequence shown here is derived from an EMBL/GenBank/DDBJ whole genome shotgun (WGS) entry which is preliminary data.</text>
</comment>
<reference evidence="1 2" key="1">
    <citation type="submission" date="2018-11" db="EMBL/GenBank/DDBJ databases">
        <title>Genome sequencing of Lautropia sp. KCOM 2505 (= ChDC F240).</title>
        <authorList>
            <person name="Kook J.-K."/>
            <person name="Park S.-N."/>
            <person name="Lim Y.K."/>
        </authorList>
    </citation>
    <scope>NUCLEOTIDE SEQUENCE [LARGE SCALE GENOMIC DNA]</scope>
    <source>
        <strain evidence="1 2">KCOM 2505</strain>
    </source>
</reference>
<evidence type="ECO:0000313" key="1">
    <source>
        <dbReference type="EMBL" id="RRN43819.1"/>
    </source>
</evidence>
<evidence type="ECO:0000313" key="2">
    <source>
        <dbReference type="Proteomes" id="UP000270261"/>
    </source>
</evidence>
<dbReference type="AlphaFoldDB" id="A0A3R8LQA3"/>
<gene>
    <name evidence="1" type="ORF">EHV23_10455</name>
</gene>
<accession>A0A3R8LQA3</accession>
<protein>
    <submittedName>
        <fullName evidence="1">Uncharacterized protein</fullName>
    </submittedName>
</protein>
<dbReference type="EMBL" id="RRUE01000002">
    <property type="protein sequence ID" value="RRN43819.1"/>
    <property type="molecule type" value="Genomic_DNA"/>
</dbReference>
<keyword evidence="2" id="KW-1185">Reference proteome</keyword>
<dbReference type="InterPro" id="IPR029058">
    <property type="entry name" value="AB_hydrolase_fold"/>
</dbReference>
<proteinExistence type="predicted"/>
<name>A0A3R8LQA3_9BURK</name>